<dbReference type="CDD" id="cd00090">
    <property type="entry name" value="HTH_ARSR"/>
    <property type="match status" value="1"/>
</dbReference>
<keyword evidence="3" id="KW-0804">Transcription</keyword>
<gene>
    <name evidence="5" type="ORF">SAMN05216588_105280</name>
</gene>
<evidence type="ECO:0000256" key="1">
    <source>
        <dbReference type="ARBA" id="ARBA00023015"/>
    </source>
</evidence>
<dbReference type="SMART" id="SM00418">
    <property type="entry name" value="HTH_ARSR"/>
    <property type="match status" value="1"/>
</dbReference>
<keyword evidence="1" id="KW-0805">Transcription regulation</keyword>
<dbReference type="PANTHER" id="PTHR33154:SF33">
    <property type="entry name" value="TRANSCRIPTIONAL REPRESSOR SDPR"/>
    <property type="match status" value="1"/>
</dbReference>
<evidence type="ECO:0000259" key="4">
    <source>
        <dbReference type="PROSITE" id="PS50987"/>
    </source>
</evidence>
<reference evidence="5 6" key="1">
    <citation type="submission" date="2016-10" db="EMBL/GenBank/DDBJ databases">
        <authorList>
            <person name="de Groot N.N."/>
        </authorList>
    </citation>
    <scope>NUCLEOTIDE SEQUENCE [LARGE SCALE GENOMIC DNA]</scope>
    <source>
        <strain evidence="5 6">LMG 18387</strain>
    </source>
</reference>
<dbReference type="GO" id="GO:0003677">
    <property type="term" value="F:DNA binding"/>
    <property type="evidence" value="ECO:0007669"/>
    <property type="project" value="UniProtKB-KW"/>
</dbReference>
<sequence length="115" mass="12762">MMELNDVLKILSSPTRRAVLTWLKDPHTSFEGFTQLYDFSTYGVCASLIQEKAGLSQPATSLCLKALHDMGFVTASKVGKWTYYQRNEEHLTAAMAALLHDLDVDAMAASLLPPR</sequence>
<name>A0A1G8DIY9_9GAMM</name>
<dbReference type="SUPFAM" id="SSF46785">
    <property type="entry name" value="Winged helix' DNA-binding domain"/>
    <property type="match status" value="1"/>
</dbReference>
<accession>A0A1G8DIY9</accession>
<keyword evidence="2" id="KW-0238">DNA-binding</keyword>
<dbReference type="InterPro" id="IPR011991">
    <property type="entry name" value="ArsR-like_HTH"/>
</dbReference>
<dbReference type="PANTHER" id="PTHR33154">
    <property type="entry name" value="TRANSCRIPTIONAL REGULATOR, ARSR FAMILY"/>
    <property type="match status" value="1"/>
</dbReference>
<evidence type="ECO:0000313" key="5">
    <source>
        <dbReference type="EMBL" id="SDH57658.1"/>
    </source>
</evidence>
<dbReference type="AlphaFoldDB" id="A0A1G8DIY9"/>
<dbReference type="Proteomes" id="UP000198606">
    <property type="component" value="Unassembled WGS sequence"/>
</dbReference>
<dbReference type="Gene3D" id="1.10.10.10">
    <property type="entry name" value="Winged helix-like DNA-binding domain superfamily/Winged helix DNA-binding domain"/>
    <property type="match status" value="1"/>
</dbReference>
<dbReference type="EMBL" id="FNDG01000005">
    <property type="protein sequence ID" value="SDH57658.1"/>
    <property type="molecule type" value="Genomic_DNA"/>
</dbReference>
<dbReference type="STRING" id="29435.SAMN05216588_105280"/>
<evidence type="ECO:0000313" key="6">
    <source>
        <dbReference type="Proteomes" id="UP000198606"/>
    </source>
</evidence>
<organism evidence="5 6">
    <name type="scientific">Phytopseudomonas flavescens</name>
    <dbReference type="NCBI Taxonomy" id="29435"/>
    <lineage>
        <taxon>Bacteria</taxon>
        <taxon>Pseudomonadati</taxon>
        <taxon>Pseudomonadota</taxon>
        <taxon>Gammaproteobacteria</taxon>
        <taxon>Pseudomonadales</taxon>
        <taxon>Pseudomonadaceae</taxon>
        <taxon>Phytopseudomonas</taxon>
    </lineage>
</organism>
<evidence type="ECO:0000256" key="2">
    <source>
        <dbReference type="ARBA" id="ARBA00023125"/>
    </source>
</evidence>
<evidence type="ECO:0000256" key="3">
    <source>
        <dbReference type="ARBA" id="ARBA00023163"/>
    </source>
</evidence>
<feature type="domain" description="HTH arsR-type" evidence="4">
    <location>
        <begin position="1"/>
        <end position="106"/>
    </location>
</feature>
<dbReference type="InterPro" id="IPR051081">
    <property type="entry name" value="HTH_MetalResp_TranReg"/>
</dbReference>
<dbReference type="PROSITE" id="PS50987">
    <property type="entry name" value="HTH_ARSR_2"/>
    <property type="match status" value="1"/>
</dbReference>
<protein>
    <submittedName>
        <fullName evidence="5">ArsR family transcriptional regulator</fullName>
    </submittedName>
</protein>
<dbReference type="InterPro" id="IPR001845">
    <property type="entry name" value="HTH_ArsR_DNA-bd_dom"/>
</dbReference>
<proteinExistence type="predicted"/>
<dbReference type="InterPro" id="IPR036390">
    <property type="entry name" value="WH_DNA-bd_sf"/>
</dbReference>
<dbReference type="InterPro" id="IPR036388">
    <property type="entry name" value="WH-like_DNA-bd_sf"/>
</dbReference>
<dbReference type="GO" id="GO:0003700">
    <property type="term" value="F:DNA-binding transcription factor activity"/>
    <property type="evidence" value="ECO:0007669"/>
    <property type="project" value="InterPro"/>
</dbReference>